<gene>
    <name evidence="4" type="ORF">ACTOB_006239</name>
</gene>
<feature type="transmembrane region" description="Helical" evidence="2">
    <location>
        <begin position="14"/>
        <end position="34"/>
    </location>
</feature>
<proteinExistence type="inferred from homology"/>
<evidence type="ECO:0000256" key="1">
    <source>
        <dbReference type="ARBA" id="ARBA00006464"/>
    </source>
</evidence>
<dbReference type="Proteomes" id="UP001240150">
    <property type="component" value="Chromosome"/>
</dbReference>
<evidence type="ECO:0000313" key="5">
    <source>
        <dbReference type="Proteomes" id="UP001240150"/>
    </source>
</evidence>
<comment type="similarity">
    <text evidence="1">Belongs to the bacterial sugar transferase family.</text>
</comment>
<reference evidence="4 5" key="1">
    <citation type="submission" date="2023-06" db="EMBL/GenBank/DDBJ databases">
        <authorList>
            <person name="Yushchuk O."/>
            <person name="Binda E."/>
            <person name="Ruckert-Reed C."/>
            <person name="Fedorenko V."/>
            <person name="Kalinowski J."/>
            <person name="Marinelli F."/>
        </authorList>
    </citation>
    <scope>NUCLEOTIDE SEQUENCE [LARGE SCALE GENOMIC DNA]</scope>
    <source>
        <strain evidence="4 5">NRRL 3884</strain>
    </source>
</reference>
<protein>
    <submittedName>
        <fullName evidence="4">Sugar transferase</fullName>
        <ecNumber evidence="4">2.7.8.-</ecNumber>
    </submittedName>
</protein>
<dbReference type="PANTHER" id="PTHR30576">
    <property type="entry name" value="COLANIC BIOSYNTHESIS UDP-GLUCOSE LIPID CARRIER TRANSFERASE"/>
    <property type="match status" value="1"/>
</dbReference>
<dbReference type="Pfam" id="PF02397">
    <property type="entry name" value="Bac_transf"/>
    <property type="match status" value="1"/>
</dbReference>
<evidence type="ECO:0000256" key="2">
    <source>
        <dbReference type="SAM" id="Phobius"/>
    </source>
</evidence>
<name>A0ABY8W8P7_9ACTN</name>
<dbReference type="EMBL" id="CP126980">
    <property type="protein sequence ID" value="WIM94234.1"/>
    <property type="molecule type" value="Genomic_DNA"/>
</dbReference>
<keyword evidence="2" id="KW-1133">Transmembrane helix</keyword>
<dbReference type="InterPro" id="IPR003362">
    <property type="entry name" value="Bact_transf"/>
</dbReference>
<dbReference type="RefSeq" id="WP_284915437.1">
    <property type="nucleotide sequence ID" value="NZ_CP126980.1"/>
</dbReference>
<dbReference type="GO" id="GO:0016740">
    <property type="term" value="F:transferase activity"/>
    <property type="evidence" value="ECO:0007669"/>
    <property type="project" value="UniProtKB-KW"/>
</dbReference>
<keyword evidence="4" id="KW-0808">Transferase</keyword>
<accession>A0ABY8W8P7</accession>
<dbReference type="PANTHER" id="PTHR30576:SF8">
    <property type="entry name" value="UNDECAPRENYL-PHOSPHATE GALACTOSE PHOSPHOTRANSFERASE"/>
    <property type="match status" value="1"/>
</dbReference>
<keyword evidence="2" id="KW-0472">Membrane</keyword>
<keyword evidence="5" id="KW-1185">Reference proteome</keyword>
<evidence type="ECO:0000313" key="4">
    <source>
        <dbReference type="EMBL" id="WIM94234.1"/>
    </source>
</evidence>
<feature type="domain" description="Bacterial sugar transferase" evidence="3">
    <location>
        <begin position="11"/>
        <end position="188"/>
    </location>
</feature>
<organism evidence="4 5">
    <name type="scientific">Actinoplanes oblitus</name>
    <dbReference type="NCBI Taxonomy" id="3040509"/>
    <lineage>
        <taxon>Bacteria</taxon>
        <taxon>Bacillati</taxon>
        <taxon>Actinomycetota</taxon>
        <taxon>Actinomycetes</taxon>
        <taxon>Micromonosporales</taxon>
        <taxon>Micromonosporaceae</taxon>
        <taxon>Actinoplanes</taxon>
    </lineage>
</organism>
<keyword evidence="2" id="KW-0812">Transmembrane</keyword>
<sequence length="223" mass="25155">MDHLRPIWNLLNQLVAAVALLLLSPVFLGVALWIRVADGKGIFFVQDRAGRGGRTFRILKFRSMVHDNLAVGARLGMANPNDLLENDPRITRCGRILRATSLDELPQLINVLRGQMNLVGPRPDVLPQVAEYSAEDARRLEVRPGITGWAQINGRDAIPWSERFVLDRWYIDNWSPLLDLRIIWRTFQGSHRGDLPALVEKLPAQRVPGESTRDLGHAAQRVP</sequence>
<dbReference type="EC" id="2.7.8.-" evidence="4"/>
<evidence type="ECO:0000259" key="3">
    <source>
        <dbReference type="Pfam" id="PF02397"/>
    </source>
</evidence>